<accession>A0ABX1TH42</accession>
<gene>
    <name evidence="1" type="ORF">E4Q08_21100</name>
</gene>
<comment type="caution">
    <text evidence="1">The sequence shown here is derived from an EMBL/GenBank/DDBJ whole genome shotgun (WGS) entry which is preliminary data.</text>
</comment>
<keyword evidence="2" id="KW-1185">Reference proteome</keyword>
<evidence type="ECO:0000313" key="2">
    <source>
        <dbReference type="Proteomes" id="UP000886469"/>
    </source>
</evidence>
<protein>
    <submittedName>
        <fullName evidence="1">Transcriptional regulator</fullName>
    </submittedName>
</protein>
<dbReference type="Gene3D" id="1.10.238.160">
    <property type="match status" value="1"/>
</dbReference>
<evidence type="ECO:0000313" key="1">
    <source>
        <dbReference type="EMBL" id="NMQ07557.1"/>
    </source>
</evidence>
<name>A0ABX1TH42_9PROT</name>
<dbReference type="Proteomes" id="UP000886469">
    <property type="component" value="Unassembled WGS sequence"/>
</dbReference>
<organism evidence="1 2">
    <name type="scientific">Candidatus Accumulibacter contiguus</name>
    <dbReference type="NCBI Taxonomy" id="2954381"/>
    <lineage>
        <taxon>Bacteria</taxon>
        <taxon>Pseudomonadati</taxon>
        <taxon>Pseudomonadota</taxon>
        <taxon>Betaproteobacteria</taxon>
        <taxon>Candidatus Accumulibacter</taxon>
    </lineage>
</organism>
<sequence length="80" mass="8554">MPSNTTPETRKAAKAAKLAEQLKLFESLPPYALVALPVVCAITGRSPASVWRDVKAGRCPAPVKAGPRSTRWRVGDLRAA</sequence>
<proteinExistence type="predicted"/>
<reference evidence="1" key="1">
    <citation type="submission" date="2019-03" db="EMBL/GenBank/DDBJ databases">
        <title>Metabolic reconstructions from genomes of highly enriched 'Candidatus Accumulibacter' and 'Candidatus Competibacter' bioreactor populations.</title>
        <authorList>
            <person name="Annavajhala M.K."/>
            <person name="Welles L."/>
            <person name="Abbas B."/>
            <person name="Sorokin D."/>
            <person name="Park H."/>
            <person name="Van Loosdrecht M."/>
            <person name="Chandran K."/>
        </authorList>
    </citation>
    <scope>NUCLEOTIDE SEQUENCE</scope>
    <source>
        <strain evidence="1">SBR_L</strain>
    </source>
</reference>
<dbReference type="EMBL" id="SPMX01000081">
    <property type="protein sequence ID" value="NMQ07557.1"/>
    <property type="molecule type" value="Genomic_DNA"/>
</dbReference>